<keyword evidence="10" id="KW-1185">Reference proteome</keyword>
<feature type="domain" description="Thioesterase" evidence="8">
    <location>
        <begin position="49"/>
        <end position="124"/>
    </location>
</feature>
<evidence type="ECO:0000256" key="4">
    <source>
        <dbReference type="ARBA" id="ARBA00038381"/>
    </source>
</evidence>
<dbReference type="Pfam" id="PF03061">
    <property type="entry name" value="4HBT"/>
    <property type="match status" value="1"/>
</dbReference>
<dbReference type="PANTHER" id="PTHR43240">
    <property type="entry name" value="1,4-DIHYDROXY-2-NAPHTHOYL-COA THIOESTERASE 1"/>
    <property type="match status" value="1"/>
</dbReference>
<comment type="catalytic activity">
    <reaction evidence="2">
        <text>a fatty acyl-CoA + H2O = a fatty acid + CoA + H(+)</text>
        <dbReference type="Rhea" id="RHEA:16781"/>
        <dbReference type="ChEBI" id="CHEBI:15377"/>
        <dbReference type="ChEBI" id="CHEBI:15378"/>
        <dbReference type="ChEBI" id="CHEBI:28868"/>
        <dbReference type="ChEBI" id="CHEBI:57287"/>
        <dbReference type="ChEBI" id="CHEBI:77636"/>
        <dbReference type="EC" id="3.1.2.20"/>
    </reaction>
</comment>
<dbReference type="EMBL" id="CP031417">
    <property type="protein sequence ID" value="AXK81036.1"/>
    <property type="molecule type" value="Genomic_DNA"/>
</dbReference>
<proteinExistence type="inferred from homology"/>
<comment type="catalytic activity">
    <reaction evidence="7">
        <text>a medium-chain fatty acyl-CoA + H2O = a medium-chain fatty acid + CoA + H(+)</text>
        <dbReference type="Rhea" id="RHEA:68184"/>
        <dbReference type="ChEBI" id="CHEBI:15377"/>
        <dbReference type="ChEBI" id="CHEBI:15378"/>
        <dbReference type="ChEBI" id="CHEBI:57287"/>
        <dbReference type="ChEBI" id="CHEBI:59558"/>
        <dbReference type="ChEBI" id="CHEBI:90546"/>
    </reaction>
</comment>
<dbReference type="KEGG" id="ptaw:DW352_11255"/>
<comment type="similarity">
    <text evidence="4">Belongs to the YigI thioesterase family.</text>
</comment>
<evidence type="ECO:0000313" key="9">
    <source>
        <dbReference type="EMBL" id="AXK81036.1"/>
    </source>
</evidence>
<dbReference type="NCBIfam" id="TIGR00369">
    <property type="entry name" value="unchar_dom_1"/>
    <property type="match status" value="1"/>
</dbReference>
<dbReference type="InterPro" id="IPR029069">
    <property type="entry name" value="HotDog_dom_sf"/>
</dbReference>
<protein>
    <recommendedName>
        <fullName evidence="6">Medium/long-chain acyl-CoA thioesterase YigI</fullName>
        <ecNumber evidence="5">3.1.2.20</ecNumber>
    </recommendedName>
</protein>
<dbReference type="CDD" id="cd03443">
    <property type="entry name" value="PaaI_thioesterase"/>
    <property type="match status" value="1"/>
</dbReference>
<dbReference type="InterPro" id="IPR006683">
    <property type="entry name" value="Thioestr_dom"/>
</dbReference>
<comment type="catalytic activity">
    <reaction evidence="3">
        <text>a long-chain fatty acyl-CoA + H2O = a long-chain fatty acid + CoA + H(+)</text>
        <dbReference type="Rhea" id="RHEA:67680"/>
        <dbReference type="ChEBI" id="CHEBI:15377"/>
        <dbReference type="ChEBI" id="CHEBI:15378"/>
        <dbReference type="ChEBI" id="CHEBI:57287"/>
        <dbReference type="ChEBI" id="CHEBI:57560"/>
        <dbReference type="ChEBI" id="CHEBI:83139"/>
    </reaction>
</comment>
<evidence type="ECO:0000256" key="5">
    <source>
        <dbReference type="ARBA" id="ARBA00038894"/>
    </source>
</evidence>
<dbReference type="Proteomes" id="UP000254889">
    <property type="component" value="Chromosome"/>
</dbReference>
<sequence length="146" mass="15378">MTPAEVETRIRDSFAKQTIMQTIGAEVLAVRAGEVEIVLPFSDKVLQQHGFVHAGAVATIADSACGYAGLSVMPMDAAVLTTEFKINLLSPAKGDRLRAVGRVIRNGKTLVVTLGEVFAETGGTSKQVAMITATMMVVNTGTGLRD</sequence>
<reference evidence="9 10" key="1">
    <citation type="submission" date="2018-07" db="EMBL/GenBank/DDBJ databases">
        <authorList>
            <person name="Quirk P.G."/>
            <person name="Krulwich T.A."/>
        </authorList>
    </citation>
    <scope>NUCLEOTIDE SEQUENCE [LARGE SCALE GENOMIC DNA]</scope>
    <source>
        <strain evidence="9 10">CC-BB4</strain>
    </source>
</reference>
<evidence type="ECO:0000256" key="6">
    <source>
        <dbReference type="ARBA" id="ARBA00040062"/>
    </source>
</evidence>
<dbReference type="InterPro" id="IPR003736">
    <property type="entry name" value="PAAI_dom"/>
</dbReference>
<dbReference type="RefSeq" id="WP_115691265.1">
    <property type="nucleotide sequence ID" value="NZ_CP031417.1"/>
</dbReference>
<accession>A0A345ZVT9</accession>
<dbReference type="PANTHER" id="PTHR43240:SF20">
    <property type="entry name" value="MEDIUM_LONG-CHAIN ACYL-COA THIOESTERASE YIGI"/>
    <property type="match status" value="1"/>
</dbReference>
<name>A0A345ZVT9_9HYPH</name>
<evidence type="ECO:0000259" key="8">
    <source>
        <dbReference type="Pfam" id="PF03061"/>
    </source>
</evidence>
<keyword evidence="1" id="KW-0378">Hydrolase</keyword>
<evidence type="ECO:0000256" key="7">
    <source>
        <dbReference type="ARBA" id="ARBA00048062"/>
    </source>
</evidence>
<evidence type="ECO:0000256" key="3">
    <source>
        <dbReference type="ARBA" id="ARBA00036002"/>
    </source>
</evidence>
<evidence type="ECO:0000256" key="1">
    <source>
        <dbReference type="ARBA" id="ARBA00022801"/>
    </source>
</evidence>
<dbReference type="SUPFAM" id="SSF54637">
    <property type="entry name" value="Thioesterase/thiol ester dehydrase-isomerase"/>
    <property type="match status" value="1"/>
</dbReference>
<organism evidence="9 10">
    <name type="scientific">Pseudolabrys taiwanensis</name>
    <dbReference type="NCBI Taxonomy" id="331696"/>
    <lineage>
        <taxon>Bacteria</taxon>
        <taxon>Pseudomonadati</taxon>
        <taxon>Pseudomonadota</taxon>
        <taxon>Alphaproteobacteria</taxon>
        <taxon>Hyphomicrobiales</taxon>
        <taxon>Xanthobacteraceae</taxon>
        <taxon>Pseudolabrys</taxon>
    </lineage>
</organism>
<dbReference type="GO" id="GO:0047617">
    <property type="term" value="F:fatty acyl-CoA hydrolase activity"/>
    <property type="evidence" value="ECO:0007669"/>
    <property type="project" value="UniProtKB-EC"/>
</dbReference>
<evidence type="ECO:0000313" key="10">
    <source>
        <dbReference type="Proteomes" id="UP000254889"/>
    </source>
</evidence>
<gene>
    <name evidence="9" type="ORF">DW352_11255</name>
</gene>
<dbReference type="AlphaFoldDB" id="A0A345ZVT9"/>
<evidence type="ECO:0000256" key="2">
    <source>
        <dbReference type="ARBA" id="ARBA00035880"/>
    </source>
</evidence>
<dbReference type="Gene3D" id="3.10.129.10">
    <property type="entry name" value="Hotdog Thioesterase"/>
    <property type="match status" value="1"/>
</dbReference>
<dbReference type="OrthoDB" id="9806185at2"/>
<dbReference type="EC" id="3.1.2.20" evidence="5"/>